<keyword evidence="4" id="KW-1185">Reference proteome</keyword>
<evidence type="ECO:0000259" key="2">
    <source>
        <dbReference type="Pfam" id="PF00326"/>
    </source>
</evidence>
<evidence type="ECO:0000313" key="4">
    <source>
        <dbReference type="Proteomes" id="UP000245959"/>
    </source>
</evidence>
<dbReference type="Gene3D" id="3.40.50.1820">
    <property type="entry name" value="alpha/beta hydrolase"/>
    <property type="match status" value="1"/>
</dbReference>
<feature type="domain" description="Peptidase S9 prolyl oligopeptidase catalytic" evidence="2">
    <location>
        <begin position="149"/>
        <end position="274"/>
    </location>
</feature>
<dbReference type="GO" id="GO:0008236">
    <property type="term" value="F:serine-type peptidase activity"/>
    <property type="evidence" value="ECO:0007669"/>
    <property type="project" value="InterPro"/>
</dbReference>
<dbReference type="InterPro" id="IPR029058">
    <property type="entry name" value="AB_hydrolase_fold"/>
</dbReference>
<dbReference type="GO" id="GO:0052689">
    <property type="term" value="F:carboxylic ester hydrolase activity"/>
    <property type="evidence" value="ECO:0007669"/>
    <property type="project" value="UniProtKB-ARBA"/>
</dbReference>
<dbReference type="PANTHER" id="PTHR22946">
    <property type="entry name" value="DIENELACTONE HYDROLASE DOMAIN-CONTAINING PROTEIN-RELATED"/>
    <property type="match status" value="1"/>
</dbReference>
<name>A0A2U1ARW8_9BACT</name>
<dbReference type="Proteomes" id="UP000245959">
    <property type="component" value="Unassembled WGS sequence"/>
</dbReference>
<dbReference type="Pfam" id="PF00326">
    <property type="entry name" value="Peptidase_S9"/>
    <property type="match status" value="1"/>
</dbReference>
<dbReference type="GO" id="GO:0006508">
    <property type="term" value="P:proteolysis"/>
    <property type="evidence" value="ECO:0007669"/>
    <property type="project" value="InterPro"/>
</dbReference>
<organism evidence="3 4">
    <name type="scientific">Victivallis vadensis</name>
    <dbReference type="NCBI Taxonomy" id="172901"/>
    <lineage>
        <taxon>Bacteria</taxon>
        <taxon>Pseudomonadati</taxon>
        <taxon>Lentisphaerota</taxon>
        <taxon>Lentisphaeria</taxon>
        <taxon>Victivallales</taxon>
        <taxon>Victivallaceae</taxon>
        <taxon>Victivallis</taxon>
    </lineage>
</organism>
<dbReference type="GeneID" id="78296055"/>
<dbReference type="SUPFAM" id="SSF53474">
    <property type="entry name" value="alpha/beta-Hydrolases"/>
    <property type="match status" value="1"/>
</dbReference>
<dbReference type="InterPro" id="IPR001375">
    <property type="entry name" value="Peptidase_S9_cat"/>
</dbReference>
<dbReference type="RefSeq" id="WP_165833071.1">
    <property type="nucleotide sequence ID" value="NZ_CABMMC010000010.1"/>
</dbReference>
<evidence type="ECO:0000313" key="3">
    <source>
        <dbReference type="EMBL" id="PVY39142.1"/>
    </source>
</evidence>
<dbReference type="InterPro" id="IPR050261">
    <property type="entry name" value="FrsA_esterase"/>
</dbReference>
<dbReference type="PANTHER" id="PTHR22946:SF9">
    <property type="entry name" value="POLYKETIDE TRANSFERASE AF380"/>
    <property type="match status" value="1"/>
</dbReference>
<dbReference type="EMBL" id="QEKH01000022">
    <property type="protein sequence ID" value="PVY39142.1"/>
    <property type="molecule type" value="Genomic_DNA"/>
</dbReference>
<reference evidence="3 4" key="1">
    <citation type="submission" date="2018-04" db="EMBL/GenBank/DDBJ databases">
        <title>Genomic Encyclopedia of Type Strains, Phase IV (KMG-IV): sequencing the most valuable type-strain genomes for metagenomic binning, comparative biology and taxonomic classification.</title>
        <authorList>
            <person name="Goeker M."/>
        </authorList>
    </citation>
    <scope>NUCLEOTIDE SEQUENCE [LARGE SCALE GENOMIC DNA]</scope>
    <source>
        <strain evidence="3 4">DSM 14823</strain>
    </source>
</reference>
<evidence type="ECO:0000256" key="1">
    <source>
        <dbReference type="ARBA" id="ARBA00022801"/>
    </source>
</evidence>
<gene>
    <name evidence="3" type="ORF">C8D82_12217</name>
</gene>
<accession>A0A2U1ARW8</accession>
<protein>
    <submittedName>
        <fullName evidence="3">PhoPQ-activated pathogenicity-related protein</fullName>
    </submittedName>
</protein>
<dbReference type="AlphaFoldDB" id="A0A2U1ARW8"/>
<sequence>MTSVFDDKLDQLFQVPRTWEAELPWCSGAKPVWVESVPYRGKTTRFFACYGLPEGATPERPAPGVVLVHGGGATAVADWVALWNRRGYAAISMDTCGAAPCWAENPQYAKWPRQPHGGPAGWGRMEEAGLPPREQWPFHAVSAVILSHSLLRSLPGVDSGRIGLTGISWGGVLTCITAGVDDRFRFAIPVYGCGFFHEEASALCFEHPDVTEELRKQWFELWDPGHYLARAKLPMLFFSGTNDFAFPFDALSRSFRTVPAKLKRLGVRVAYPHNHTECRTEETIFDFADAVLNNRSIPAVSEITRDGNRLSAAVASERRLRKAEFNFTRATGYWGDRCWNTLPVEPVDGCIGAEIPRCATAAYFTVFDHNGCCYSSPMIEIN</sequence>
<comment type="caution">
    <text evidence="3">The sequence shown here is derived from an EMBL/GenBank/DDBJ whole genome shotgun (WGS) entry which is preliminary data.</text>
</comment>
<proteinExistence type="predicted"/>
<keyword evidence="1" id="KW-0378">Hydrolase</keyword>